<evidence type="ECO:0000256" key="9">
    <source>
        <dbReference type="ARBA" id="ARBA00023004"/>
    </source>
</evidence>
<dbReference type="GO" id="GO:0006281">
    <property type="term" value="P:DNA repair"/>
    <property type="evidence" value="ECO:0007669"/>
    <property type="project" value="UniProtKB-KW"/>
</dbReference>
<keyword evidence="6" id="KW-0479">Metal-binding</keyword>
<keyword evidence="7" id="KW-0227">DNA damage</keyword>
<dbReference type="CDD" id="cd10030">
    <property type="entry name" value="UDG-F4_TTUDGA_SPO1dp_like"/>
    <property type="match status" value="1"/>
</dbReference>
<evidence type="ECO:0000256" key="11">
    <source>
        <dbReference type="ARBA" id="ARBA00023204"/>
    </source>
</evidence>
<dbReference type="RefSeq" id="WP_044665564.1">
    <property type="nucleotide sequence ID" value="NZ_CDRZ01000253.1"/>
</dbReference>
<evidence type="ECO:0000256" key="5">
    <source>
        <dbReference type="ARBA" id="ARBA00022485"/>
    </source>
</evidence>
<keyword evidence="9" id="KW-0408">Iron</keyword>
<dbReference type="Gene3D" id="3.40.470.10">
    <property type="entry name" value="Uracil-DNA glycosylase-like domain"/>
    <property type="match status" value="1"/>
</dbReference>
<dbReference type="GO" id="GO:0004844">
    <property type="term" value="F:uracil DNA N-glycosylase activity"/>
    <property type="evidence" value="ECO:0007669"/>
    <property type="project" value="UniProtKB-EC"/>
</dbReference>
<comment type="catalytic activity">
    <reaction evidence="1">
        <text>Hydrolyzes single-stranded DNA or mismatched double-stranded DNA and polynucleotides, releasing free uracil.</text>
        <dbReference type="EC" id="3.2.2.27"/>
    </reaction>
</comment>
<dbReference type="InterPro" id="IPR005122">
    <property type="entry name" value="Uracil-DNA_glycosylase-like"/>
</dbReference>
<dbReference type="GO" id="GO:0051539">
    <property type="term" value="F:4 iron, 4 sulfur cluster binding"/>
    <property type="evidence" value="ECO:0007669"/>
    <property type="project" value="UniProtKB-KW"/>
</dbReference>
<dbReference type="PANTHER" id="PTHR33693:SF1">
    <property type="entry name" value="TYPE-4 URACIL-DNA GLYCOSYLASE"/>
    <property type="match status" value="1"/>
</dbReference>
<gene>
    <name evidence="13" type="ORF">SSCH_550018</name>
</gene>
<feature type="domain" description="Uracil-DNA glycosylase-like" evidence="12">
    <location>
        <begin position="37"/>
        <end position="183"/>
    </location>
</feature>
<evidence type="ECO:0000259" key="12">
    <source>
        <dbReference type="SMART" id="SM00986"/>
    </source>
</evidence>
<dbReference type="SMART" id="SM00986">
    <property type="entry name" value="UDG"/>
    <property type="match status" value="1"/>
</dbReference>
<dbReference type="InterPro" id="IPR051536">
    <property type="entry name" value="UDG_Type-4/5"/>
</dbReference>
<dbReference type="InterPro" id="IPR036895">
    <property type="entry name" value="Uracil-DNA_glycosylase-like_sf"/>
</dbReference>
<accession>A0A0B7MN65</accession>
<keyword evidence="11" id="KW-0234">DNA repair</keyword>
<proteinExistence type="inferred from homology"/>
<dbReference type="PANTHER" id="PTHR33693">
    <property type="entry name" value="TYPE-5 URACIL-DNA GLYCOSYLASE"/>
    <property type="match status" value="1"/>
</dbReference>
<sequence length="191" mass="21472">MEWLIHLDRLRNLDQLADYCVQCRRCKLRSTTSGVVFGEGSPAARLMLVGEAPGGEEERQGRPFVGNAGKLLNKILIASGFRREDLYITNVVKCRPPGNRTPIREEADCCFVYLARQIELIQPRMIVCLGLLATQYLVHNEAAVGAVRGKVFEKGGIQIVPTYHPAALLHDAGKKKPVWQDFIKIRELYIK</sequence>
<organism evidence="13 14">
    <name type="scientific">Syntrophaceticus schinkii</name>
    <dbReference type="NCBI Taxonomy" id="499207"/>
    <lineage>
        <taxon>Bacteria</taxon>
        <taxon>Bacillati</taxon>
        <taxon>Bacillota</taxon>
        <taxon>Clostridia</taxon>
        <taxon>Thermoanaerobacterales</taxon>
        <taxon>Thermoanaerobacterales Family III. Incertae Sedis</taxon>
        <taxon>Syntrophaceticus</taxon>
    </lineage>
</organism>
<evidence type="ECO:0000313" key="13">
    <source>
        <dbReference type="EMBL" id="CEO89663.1"/>
    </source>
</evidence>
<comment type="similarity">
    <text evidence="2">Belongs to the uracil-DNA glycosylase (UDG) superfamily. Type 4 (UDGa) family.</text>
</comment>
<dbReference type="EC" id="3.2.2.27" evidence="3"/>
<evidence type="ECO:0000313" key="14">
    <source>
        <dbReference type="Proteomes" id="UP000046155"/>
    </source>
</evidence>
<evidence type="ECO:0000256" key="10">
    <source>
        <dbReference type="ARBA" id="ARBA00023014"/>
    </source>
</evidence>
<dbReference type="AlphaFoldDB" id="A0A0B7MN65"/>
<evidence type="ECO:0000256" key="2">
    <source>
        <dbReference type="ARBA" id="ARBA00006521"/>
    </source>
</evidence>
<dbReference type="Proteomes" id="UP000046155">
    <property type="component" value="Unassembled WGS sequence"/>
</dbReference>
<reference evidence="14" key="1">
    <citation type="submission" date="2015-01" db="EMBL/GenBank/DDBJ databases">
        <authorList>
            <person name="Manzoor Shahid"/>
            <person name="Zubair Saima"/>
        </authorList>
    </citation>
    <scope>NUCLEOTIDE SEQUENCE [LARGE SCALE GENOMIC DNA]</scope>
    <source>
        <strain evidence="14">Sp3</strain>
    </source>
</reference>
<keyword evidence="10" id="KW-0411">Iron-sulfur</keyword>
<evidence type="ECO:0000256" key="3">
    <source>
        <dbReference type="ARBA" id="ARBA00012030"/>
    </source>
</evidence>
<evidence type="ECO:0000256" key="4">
    <source>
        <dbReference type="ARBA" id="ARBA00019403"/>
    </source>
</evidence>
<keyword evidence="8" id="KW-0378">Hydrolase</keyword>
<dbReference type="GO" id="GO:0046872">
    <property type="term" value="F:metal ion binding"/>
    <property type="evidence" value="ECO:0007669"/>
    <property type="project" value="UniProtKB-KW"/>
</dbReference>
<name>A0A0B7MN65_9FIRM</name>
<dbReference type="Pfam" id="PF03167">
    <property type="entry name" value="UDG"/>
    <property type="match status" value="1"/>
</dbReference>
<dbReference type="NCBIfam" id="TIGR00758">
    <property type="entry name" value="UDG_fam4"/>
    <property type="match status" value="1"/>
</dbReference>
<evidence type="ECO:0000256" key="6">
    <source>
        <dbReference type="ARBA" id="ARBA00022723"/>
    </source>
</evidence>
<dbReference type="EMBL" id="CDRZ01000253">
    <property type="protein sequence ID" value="CEO89663.1"/>
    <property type="molecule type" value="Genomic_DNA"/>
</dbReference>
<evidence type="ECO:0000256" key="7">
    <source>
        <dbReference type="ARBA" id="ARBA00022763"/>
    </source>
</evidence>
<keyword evidence="5" id="KW-0004">4Fe-4S</keyword>
<dbReference type="SUPFAM" id="SSF52141">
    <property type="entry name" value="Uracil-DNA glycosylase-like"/>
    <property type="match status" value="1"/>
</dbReference>
<dbReference type="SMART" id="SM00987">
    <property type="entry name" value="UreE_C"/>
    <property type="match status" value="1"/>
</dbReference>
<protein>
    <recommendedName>
        <fullName evidence="4">Type-4 uracil-DNA glycosylase</fullName>
        <ecNumber evidence="3">3.2.2.27</ecNumber>
    </recommendedName>
</protein>
<dbReference type="OrthoDB" id="5290748at2"/>
<dbReference type="InterPro" id="IPR005273">
    <property type="entry name" value="Ura-DNA_glyco_family4"/>
</dbReference>
<evidence type="ECO:0000256" key="8">
    <source>
        <dbReference type="ARBA" id="ARBA00022801"/>
    </source>
</evidence>
<evidence type="ECO:0000256" key="1">
    <source>
        <dbReference type="ARBA" id="ARBA00001400"/>
    </source>
</evidence>
<keyword evidence="14" id="KW-1185">Reference proteome</keyword>